<reference evidence="2" key="1">
    <citation type="submission" date="2011-07" db="EMBL/GenBank/DDBJ databases">
        <authorList>
            <consortium name="Caenorhabditis brenneri Sequencing and Analysis Consortium"/>
            <person name="Wilson R.K."/>
        </authorList>
    </citation>
    <scope>NUCLEOTIDE SEQUENCE [LARGE SCALE GENOMIC DNA]</scope>
    <source>
        <strain evidence="2">PB2801</strain>
    </source>
</reference>
<protein>
    <submittedName>
        <fullName evidence="1">Uncharacterized protein</fullName>
    </submittedName>
</protein>
<gene>
    <name evidence="1" type="ORF">CAEBREN_04882</name>
</gene>
<evidence type="ECO:0000313" key="2">
    <source>
        <dbReference type="Proteomes" id="UP000008068"/>
    </source>
</evidence>
<sequence>MDQEAKKEENAVSRKKFWMQWIPLVKGERRYNYTEAWDPFMVRFTEKLVPFKVAEKAMEALYVNCTMELGDDGLTPLEDMKAQFHFITEERHIEKLRKMKREGIKCCREHMKFFIGLEMEIETEKRIAKGEALNMKQYLEMFKRIRTDHEIPDYIKANKKWVEQWKKEMEEESKKRR</sequence>
<dbReference type="HOGENOM" id="CLU_1519183_0_0_1"/>
<dbReference type="InParanoid" id="G0P222"/>
<organism evidence="2">
    <name type="scientific">Caenorhabditis brenneri</name>
    <name type="common">Nematode worm</name>
    <dbReference type="NCBI Taxonomy" id="135651"/>
    <lineage>
        <taxon>Eukaryota</taxon>
        <taxon>Metazoa</taxon>
        <taxon>Ecdysozoa</taxon>
        <taxon>Nematoda</taxon>
        <taxon>Chromadorea</taxon>
        <taxon>Rhabditida</taxon>
        <taxon>Rhabditina</taxon>
        <taxon>Rhabditomorpha</taxon>
        <taxon>Rhabditoidea</taxon>
        <taxon>Rhabditidae</taxon>
        <taxon>Peloderinae</taxon>
        <taxon>Caenorhabditis</taxon>
    </lineage>
</organism>
<dbReference type="Proteomes" id="UP000008068">
    <property type="component" value="Unassembled WGS sequence"/>
</dbReference>
<keyword evidence="2" id="KW-1185">Reference proteome</keyword>
<dbReference type="EMBL" id="GL380021">
    <property type="protein sequence ID" value="EGT42880.1"/>
    <property type="molecule type" value="Genomic_DNA"/>
</dbReference>
<name>G0P222_CAEBE</name>
<dbReference type="AlphaFoldDB" id="G0P222"/>
<accession>G0P222</accession>
<proteinExistence type="predicted"/>
<evidence type="ECO:0000313" key="1">
    <source>
        <dbReference type="EMBL" id="EGT42880.1"/>
    </source>
</evidence>